<keyword evidence="5" id="KW-1185">Reference proteome</keyword>
<reference evidence="5" key="1">
    <citation type="journal article" date="2019" name="Int. J. Syst. Evol. Microbiol.">
        <title>The Global Catalogue of Microorganisms (GCM) 10K type strain sequencing project: providing services to taxonomists for standard genome sequencing and annotation.</title>
        <authorList>
            <consortium name="The Broad Institute Genomics Platform"/>
            <consortium name="The Broad Institute Genome Sequencing Center for Infectious Disease"/>
            <person name="Wu L."/>
            <person name="Ma J."/>
        </authorList>
    </citation>
    <scope>NUCLEOTIDE SEQUENCE [LARGE SCALE GENOMIC DNA]</scope>
    <source>
        <strain evidence="5">CGMCC 4.7289</strain>
    </source>
</reference>
<evidence type="ECO:0000256" key="2">
    <source>
        <dbReference type="PROSITE-ProRule" id="PRU00335"/>
    </source>
</evidence>
<dbReference type="InterPro" id="IPR009057">
    <property type="entry name" value="Homeodomain-like_sf"/>
</dbReference>
<organism evidence="4 5">
    <name type="scientific">Hamadaea flava</name>
    <dbReference type="NCBI Taxonomy" id="1742688"/>
    <lineage>
        <taxon>Bacteria</taxon>
        <taxon>Bacillati</taxon>
        <taxon>Actinomycetota</taxon>
        <taxon>Actinomycetes</taxon>
        <taxon>Micromonosporales</taxon>
        <taxon>Micromonosporaceae</taxon>
        <taxon>Hamadaea</taxon>
    </lineage>
</organism>
<keyword evidence="1 2" id="KW-0238">DNA-binding</keyword>
<accession>A0ABV8M1E3</accession>
<dbReference type="Pfam" id="PF17931">
    <property type="entry name" value="TetR_C_23"/>
    <property type="match status" value="1"/>
</dbReference>
<dbReference type="PANTHER" id="PTHR30055">
    <property type="entry name" value="HTH-TYPE TRANSCRIPTIONAL REGULATOR RUTR"/>
    <property type="match status" value="1"/>
</dbReference>
<dbReference type="EMBL" id="JBHSAY010000031">
    <property type="protein sequence ID" value="MFC4136534.1"/>
    <property type="molecule type" value="Genomic_DNA"/>
</dbReference>
<dbReference type="InterPro" id="IPR023772">
    <property type="entry name" value="DNA-bd_HTH_TetR-type_CS"/>
</dbReference>
<name>A0ABV8M1E3_9ACTN</name>
<dbReference type="InterPro" id="IPR050109">
    <property type="entry name" value="HTH-type_TetR-like_transc_reg"/>
</dbReference>
<feature type="domain" description="HTH tetR-type" evidence="3">
    <location>
        <begin position="14"/>
        <end position="74"/>
    </location>
</feature>
<dbReference type="Proteomes" id="UP001595816">
    <property type="component" value="Unassembled WGS sequence"/>
</dbReference>
<proteinExistence type="predicted"/>
<dbReference type="RefSeq" id="WP_253758550.1">
    <property type="nucleotide sequence ID" value="NZ_JAMZDZ010000001.1"/>
</dbReference>
<evidence type="ECO:0000313" key="4">
    <source>
        <dbReference type="EMBL" id="MFC4136534.1"/>
    </source>
</evidence>
<feature type="DNA-binding region" description="H-T-H motif" evidence="2">
    <location>
        <begin position="37"/>
        <end position="56"/>
    </location>
</feature>
<dbReference type="PROSITE" id="PS01081">
    <property type="entry name" value="HTH_TETR_1"/>
    <property type="match status" value="1"/>
</dbReference>
<evidence type="ECO:0000256" key="1">
    <source>
        <dbReference type="ARBA" id="ARBA00023125"/>
    </source>
</evidence>
<sequence>MTEPSPGATSGKGEQTRRLIVETAIRLFGENGYEKTTMRAIASAAGLSVGNAYYYFSSKEALVQEFYLELQREHSAAVEPILTAGGAFGDQLLGVLESGMRVWGPHHEFAGKFIGLAAVPGSPVSPFSPESEESRKISLDIFQRLVDGTTTKMDPALRAELPELLWLLQLGVVVYWVHDESPDQTKTHKIIQRGVLYLEHLVGLSRLKVFRPVTVQGLALLRMLR</sequence>
<dbReference type="SUPFAM" id="SSF48498">
    <property type="entry name" value="Tetracyclin repressor-like, C-terminal domain"/>
    <property type="match status" value="1"/>
</dbReference>
<dbReference type="Gene3D" id="1.10.357.10">
    <property type="entry name" value="Tetracycline Repressor, domain 2"/>
    <property type="match status" value="1"/>
</dbReference>
<dbReference type="PRINTS" id="PR00455">
    <property type="entry name" value="HTHTETR"/>
</dbReference>
<dbReference type="InterPro" id="IPR001647">
    <property type="entry name" value="HTH_TetR"/>
</dbReference>
<dbReference type="InterPro" id="IPR036271">
    <property type="entry name" value="Tet_transcr_reg_TetR-rel_C_sf"/>
</dbReference>
<gene>
    <name evidence="4" type="ORF">ACFOZ4_38505</name>
</gene>
<protein>
    <submittedName>
        <fullName evidence="4">TetR family transcriptional regulator</fullName>
    </submittedName>
</protein>
<dbReference type="PROSITE" id="PS50977">
    <property type="entry name" value="HTH_TETR_2"/>
    <property type="match status" value="1"/>
</dbReference>
<dbReference type="SUPFAM" id="SSF46689">
    <property type="entry name" value="Homeodomain-like"/>
    <property type="match status" value="1"/>
</dbReference>
<evidence type="ECO:0000313" key="5">
    <source>
        <dbReference type="Proteomes" id="UP001595816"/>
    </source>
</evidence>
<dbReference type="InterPro" id="IPR041673">
    <property type="entry name" value="TetR_C_23"/>
</dbReference>
<comment type="caution">
    <text evidence="4">The sequence shown here is derived from an EMBL/GenBank/DDBJ whole genome shotgun (WGS) entry which is preliminary data.</text>
</comment>
<evidence type="ECO:0000259" key="3">
    <source>
        <dbReference type="PROSITE" id="PS50977"/>
    </source>
</evidence>
<dbReference type="PANTHER" id="PTHR30055:SF146">
    <property type="entry name" value="HTH-TYPE TRANSCRIPTIONAL DUAL REGULATOR CECR"/>
    <property type="match status" value="1"/>
</dbReference>
<dbReference type="Pfam" id="PF00440">
    <property type="entry name" value="TetR_N"/>
    <property type="match status" value="1"/>
</dbReference>